<evidence type="ECO:0000259" key="2">
    <source>
        <dbReference type="Pfam" id="PF06030"/>
    </source>
</evidence>
<dbReference type="InterPro" id="IPR021759">
    <property type="entry name" value="WxLIP_HBD"/>
</dbReference>
<proteinExistence type="predicted"/>
<feature type="transmembrane region" description="Helical" evidence="1">
    <location>
        <begin position="311"/>
        <end position="332"/>
    </location>
</feature>
<comment type="caution">
    <text evidence="4">The sequence shown here is derived from an EMBL/GenBank/DDBJ whole genome shotgun (WGS) entry which is preliminary data.</text>
</comment>
<evidence type="ECO:0000259" key="3">
    <source>
        <dbReference type="Pfam" id="PF11797"/>
    </source>
</evidence>
<sequence length="346" mass="39082">MECQVKKQHIFLCLCTLFFLFVGGIKVSASEMSFAVQAIIPENQIDKTQTYFDLQMQPGQSQDLMVEMRNDTSEAVTVNVLPNTAITNQNGIVEYSDTTTARDNSLKVGFKDIATTDKEVTIAAKSKKQIAVHVQMPKASYDGVILGGIYFTEKNTQSEEKESKGSQIINRYAYVIGVKLTETDKVINPELRLNDVKATQVNYRNVITANIQNYTPSIIKDLKIDGKVYSKGGSKVLYSESRENLRMAPNSNFDYAISLNNKPFKPGKYTFKGVAKSGDKEWKFEKDFEIKGEESRKYNKEAVSLEKDYTWIYILVGIVVVSILLIIILILLKKLKNNKETQEKVD</sequence>
<evidence type="ECO:0000256" key="1">
    <source>
        <dbReference type="SAM" id="Phobius"/>
    </source>
</evidence>
<reference evidence="4 5" key="1">
    <citation type="submission" date="2017-02" db="EMBL/GenBank/DDBJ databases">
        <authorList>
            <person name="Peterson S.W."/>
        </authorList>
    </citation>
    <scope>NUCLEOTIDE SEQUENCE [LARGE SCALE GENOMIC DNA]</scope>
    <source>
        <strain evidence="4">159469</strain>
    </source>
</reference>
<feature type="domain" description="WxL Interacting Protein host binding" evidence="3">
    <location>
        <begin position="164"/>
        <end position="300"/>
    </location>
</feature>
<keyword evidence="1" id="KW-1133">Transmembrane helix</keyword>
<keyword evidence="1" id="KW-0472">Membrane</keyword>
<organism evidence="4 5">
    <name type="scientific">Lactococcus petauri</name>
    <dbReference type="NCBI Taxonomy" id="1940789"/>
    <lineage>
        <taxon>Bacteria</taxon>
        <taxon>Bacillati</taxon>
        <taxon>Bacillota</taxon>
        <taxon>Bacilli</taxon>
        <taxon>Lactobacillales</taxon>
        <taxon>Streptococcaceae</taxon>
        <taxon>Lactococcus</taxon>
    </lineage>
</organism>
<dbReference type="Pfam" id="PF06030">
    <property type="entry name" value="WxLIP_PGBD"/>
    <property type="match status" value="1"/>
</dbReference>
<dbReference type="Proteomes" id="UP000194606">
    <property type="component" value="Unassembled WGS sequence"/>
</dbReference>
<dbReference type="AlphaFoldDB" id="A0A252CAA2"/>
<dbReference type="Pfam" id="PF11797">
    <property type="entry name" value="WxLIP_HBD"/>
    <property type="match status" value="1"/>
</dbReference>
<protein>
    <submittedName>
        <fullName evidence="4">Uncharacterized protein</fullName>
    </submittedName>
</protein>
<dbReference type="EMBL" id="MUIZ01000014">
    <property type="protein sequence ID" value="OUK02754.1"/>
    <property type="molecule type" value="Genomic_DNA"/>
</dbReference>
<evidence type="ECO:0000313" key="5">
    <source>
        <dbReference type="Proteomes" id="UP000194606"/>
    </source>
</evidence>
<feature type="domain" description="WxL Interacting Protein peptidoglycan binding" evidence="2">
    <location>
        <begin position="34"/>
        <end position="153"/>
    </location>
</feature>
<name>A0A252CAA2_9LACT</name>
<evidence type="ECO:0000313" key="4">
    <source>
        <dbReference type="EMBL" id="OUK02754.1"/>
    </source>
</evidence>
<keyword evidence="1" id="KW-0812">Transmembrane</keyword>
<gene>
    <name evidence="4" type="ORF">BZZ03_11195</name>
</gene>
<accession>A0A252CAA2</accession>
<dbReference type="InterPro" id="IPR010317">
    <property type="entry name" value="WxLIP_PGBD"/>
</dbReference>